<dbReference type="AlphaFoldDB" id="A0A9N9WWC9"/>
<accession>A0A9N9WWC9</accession>
<proteinExistence type="predicted"/>
<sequence length="136" mass="14756">MCKTHSSPCPPCDLKSINCFILWPPIAILGTCSADQTWKACYSSSELTSCCCAPMIPTTLEPSVITRGPSNIQCPPCVSKSSNCYFTDPYIPSLGFCLAGYDFYGCYELSGDITNCCCKLNIQPDCTTADLEAIKF</sequence>
<reference evidence="1" key="2">
    <citation type="submission" date="2022-10" db="EMBL/GenBank/DDBJ databases">
        <authorList>
            <consortium name="ENA_rothamsted_submissions"/>
            <consortium name="culmorum"/>
            <person name="King R."/>
        </authorList>
    </citation>
    <scope>NUCLEOTIDE SEQUENCE</scope>
</reference>
<name>A0A9N9WWC9_9DIPT</name>
<evidence type="ECO:0000313" key="2">
    <source>
        <dbReference type="Proteomes" id="UP001153620"/>
    </source>
</evidence>
<protein>
    <submittedName>
        <fullName evidence="1">Uncharacterized protein</fullName>
    </submittedName>
</protein>
<keyword evidence="2" id="KW-1185">Reference proteome</keyword>
<reference evidence="1" key="1">
    <citation type="submission" date="2022-01" db="EMBL/GenBank/DDBJ databases">
        <authorList>
            <person name="King R."/>
        </authorList>
    </citation>
    <scope>NUCLEOTIDE SEQUENCE</scope>
</reference>
<gene>
    <name evidence="1" type="ORF">CHIRRI_LOCUS14587</name>
</gene>
<organism evidence="1 2">
    <name type="scientific">Chironomus riparius</name>
    <dbReference type="NCBI Taxonomy" id="315576"/>
    <lineage>
        <taxon>Eukaryota</taxon>
        <taxon>Metazoa</taxon>
        <taxon>Ecdysozoa</taxon>
        <taxon>Arthropoda</taxon>
        <taxon>Hexapoda</taxon>
        <taxon>Insecta</taxon>
        <taxon>Pterygota</taxon>
        <taxon>Neoptera</taxon>
        <taxon>Endopterygota</taxon>
        <taxon>Diptera</taxon>
        <taxon>Nematocera</taxon>
        <taxon>Chironomoidea</taxon>
        <taxon>Chironomidae</taxon>
        <taxon>Chironominae</taxon>
        <taxon>Chironomus</taxon>
    </lineage>
</organism>
<dbReference type="EMBL" id="OU895880">
    <property type="protein sequence ID" value="CAG9811780.1"/>
    <property type="molecule type" value="Genomic_DNA"/>
</dbReference>
<evidence type="ECO:0000313" key="1">
    <source>
        <dbReference type="EMBL" id="CAG9811780.1"/>
    </source>
</evidence>
<dbReference type="Proteomes" id="UP001153620">
    <property type="component" value="Chromosome 4"/>
</dbReference>